<evidence type="ECO:0000256" key="5">
    <source>
        <dbReference type="ARBA" id="ARBA00022723"/>
    </source>
</evidence>
<dbReference type="GO" id="GO:0031902">
    <property type="term" value="C:late endosome membrane"/>
    <property type="evidence" value="ECO:0007669"/>
    <property type="project" value="UniProtKB-SubCell"/>
</dbReference>
<gene>
    <name evidence="10" type="ORF">FSP39_009378</name>
</gene>
<sequence length="137" mass="14805">MSAPPPPYPGTEKGPEPMYPQAQPAGYGQPPYGQQPYGQPGQPGYGQTTVVVAQPAVSVVQTFRETPVHCRCPHCQAEVVTATQYETGTMAWIVCLVLCLVGCDLGCCLIPFCVDGCKDVIHTCPNCKQVISRYNRM</sequence>
<comment type="similarity">
    <text evidence="4">Belongs to the CDIP1/LITAF family.</text>
</comment>
<comment type="subcellular location">
    <subcellularLocation>
        <location evidence="2">Endosome membrane</location>
        <topology evidence="2">Peripheral membrane protein</topology>
    </subcellularLocation>
    <subcellularLocation>
        <location evidence="1">Late endosome membrane</location>
    </subcellularLocation>
    <subcellularLocation>
        <location evidence="3">Lysosome membrane</location>
        <topology evidence="3">Peripheral membrane protein</topology>
        <orientation evidence="3">Cytoplasmic side</orientation>
    </subcellularLocation>
</comment>
<dbReference type="GO" id="GO:0005765">
    <property type="term" value="C:lysosomal membrane"/>
    <property type="evidence" value="ECO:0007669"/>
    <property type="project" value="UniProtKB-SubCell"/>
</dbReference>
<keyword evidence="6" id="KW-0862">Zinc</keyword>
<keyword evidence="5" id="KW-0479">Metal-binding</keyword>
<comment type="caution">
    <text evidence="10">The sequence shown here is derived from an EMBL/GenBank/DDBJ whole genome shotgun (WGS) entry which is preliminary data.</text>
</comment>
<dbReference type="GO" id="GO:0008270">
    <property type="term" value="F:zinc ion binding"/>
    <property type="evidence" value="ECO:0007669"/>
    <property type="project" value="TreeGrafter"/>
</dbReference>
<dbReference type="AlphaFoldDB" id="A0AA88XTH5"/>
<feature type="domain" description="LITAF" evidence="9">
    <location>
        <begin position="48"/>
        <end position="136"/>
    </location>
</feature>
<accession>A0AA88XTH5</accession>
<dbReference type="PANTHER" id="PTHR23292">
    <property type="entry name" value="LIPOPOLYSACCHARIDE-INDUCED TUMOR NECROSIS FACTOR-ALPHA FACTOR"/>
    <property type="match status" value="1"/>
</dbReference>
<evidence type="ECO:0000256" key="3">
    <source>
        <dbReference type="ARBA" id="ARBA00004630"/>
    </source>
</evidence>
<protein>
    <recommendedName>
        <fullName evidence="9">LITAF domain-containing protein</fullName>
    </recommendedName>
</protein>
<evidence type="ECO:0000259" key="9">
    <source>
        <dbReference type="PROSITE" id="PS51837"/>
    </source>
</evidence>
<reference evidence="10" key="1">
    <citation type="submission" date="2019-08" db="EMBL/GenBank/DDBJ databases">
        <title>The improved chromosome-level genome for the pearl oyster Pinctada fucata martensii using PacBio sequencing and Hi-C.</title>
        <authorList>
            <person name="Zheng Z."/>
        </authorList>
    </citation>
    <scope>NUCLEOTIDE SEQUENCE</scope>
    <source>
        <strain evidence="10">ZZ-2019</strain>
        <tissue evidence="10">Adductor muscle</tissue>
    </source>
</reference>
<evidence type="ECO:0000256" key="4">
    <source>
        <dbReference type="ARBA" id="ARBA00005975"/>
    </source>
</evidence>
<proteinExistence type="inferred from homology"/>
<keyword evidence="11" id="KW-1185">Reference proteome</keyword>
<dbReference type="Pfam" id="PF10601">
    <property type="entry name" value="zf-LITAF-like"/>
    <property type="match status" value="1"/>
</dbReference>
<dbReference type="InterPro" id="IPR037519">
    <property type="entry name" value="LITAF_fam"/>
</dbReference>
<evidence type="ECO:0000256" key="7">
    <source>
        <dbReference type="ARBA" id="ARBA00023136"/>
    </source>
</evidence>
<dbReference type="PANTHER" id="PTHR23292:SF6">
    <property type="entry name" value="FI16602P1-RELATED"/>
    <property type="match status" value="1"/>
</dbReference>
<evidence type="ECO:0000313" key="10">
    <source>
        <dbReference type="EMBL" id="KAK3090127.1"/>
    </source>
</evidence>
<keyword evidence="7" id="KW-0472">Membrane</keyword>
<feature type="region of interest" description="Disordered" evidence="8">
    <location>
        <begin position="1"/>
        <end position="46"/>
    </location>
</feature>
<evidence type="ECO:0000313" key="11">
    <source>
        <dbReference type="Proteomes" id="UP001186944"/>
    </source>
</evidence>
<dbReference type="SMART" id="SM00714">
    <property type="entry name" value="LITAF"/>
    <property type="match status" value="1"/>
</dbReference>
<dbReference type="Proteomes" id="UP001186944">
    <property type="component" value="Unassembled WGS sequence"/>
</dbReference>
<evidence type="ECO:0000256" key="2">
    <source>
        <dbReference type="ARBA" id="ARBA00004481"/>
    </source>
</evidence>
<evidence type="ECO:0000256" key="1">
    <source>
        <dbReference type="ARBA" id="ARBA00004414"/>
    </source>
</evidence>
<dbReference type="EMBL" id="VSWD01000010">
    <property type="protein sequence ID" value="KAK3090127.1"/>
    <property type="molecule type" value="Genomic_DNA"/>
</dbReference>
<feature type="compositionally biased region" description="Low complexity" evidence="8">
    <location>
        <begin position="19"/>
        <end position="46"/>
    </location>
</feature>
<organism evidence="10 11">
    <name type="scientific">Pinctada imbricata</name>
    <name type="common">Atlantic pearl-oyster</name>
    <name type="synonym">Pinctada martensii</name>
    <dbReference type="NCBI Taxonomy" id="66713"/>
    <lineage>
        <taxon>Eukaryota</taxon>
        <taxon>Metazoa</taxon>
        <taxon>Spiralia</taxon>
        <taxon>Lophotrochozoa</taxon>
        <taxon>Mollusca</taxon>
        <taxon>Bivalvia</taxon>
        <taxon>Autobranchia</taxon>
        <taxon>Pteriomorphia</taxon>
        <taxon>Pterioida</taxon>
        <taxon>Pterioidea</taxon>
        <taxon>Pteriidae</taxon>
        <taxon>Pinctada</taxon>
    </lineage>
</organism>
<dbReference type="PROSITE" id="PS51837">
    <property type="entry name" value="LITAF"/>
    <property type="match status" value="1"/>
</dbReference>
<name>A0AA88XTH5_PINIB</name>
<evidence type="ECO:0000256" key="6">
    <source>
        <dbReference type="ARBA" id="ARBA00022833"/>
    </source>
</evidence>
<evidence type="ECO:0000256" key="8">
    <source>
        <dbReference type="SAM" id="MobiDB-lite"/>
    </source>
</evidence>
<dbReference type="InterPro" id="IPR006629">
    <property type="entry name" value="LITAF"/>
</dbReference>